<dbReference type="Proteomes" id="UP000033423">
    <property type="component" value="Unassembled WGS sequence"/>
</dbReference>
<name>A0A0F3GMQ8_9BACT</name>
<gene>
    <name evidence="1" type="ORF">MBAV_004625</name>
</gene>
<accession>A0A0F3GMQ8</accession>
<dbReference type="AlphaFoldDB" id="A0A0F3GMQ8"/>
<proteinExistence type="predicted"/>
<comment type="caution">
    <text evidence="1">The sequence shown here is derived from an EMBL/GenBank/DDBJ whole genome shotgun (WGS) entry which is preliminary data.</text>
</comment>
<keyword evidence="2" id="KW-1185">Reference proteome</keyword>
<organism evidence="1 2">
    <name type="scientific">Candidatus Magnetobacterium bavaricum</name>
    <dbReference type="NCBI Taxonomy" id="29290"/>
    <lineage>
        <taxon>Bacteria</taxon>
        <taxon>Pseudomonadati</taxon>
        <taxon>Nitrospirota</taxon>
        <taxon>Thermodesulfovibrionia</taxon>
        <taxon>Thermodesulfovibrionales</taxon>
        <taxon>Candidatus Magnetobacteriaceae</taxon>
        <taxon>Candidatus Magnetobacterium</taxon>
    </lineage>
</organism>
<evidence type="ECO:0000313" key="2">
    <source>
        <dbReference type="Proteomes" id="UP000033423"/>
    </source>
</evidence>
<protein>
    <submittedName>
        <fullName evidence="1">Uncharacterized protein</fullName>
    </submittedName>
</protein>
<reference evidence="1 2" key="1">
    <citation type="submission" date="2015-02" db="EMBL/GenBank/DDBJ databases">
        <title>Single-cell genomics of uncultivated deep-branching MTB reveals a conserved set of magnetosome genes.</title>
        <authorList>
            <person name="Kolinko S."/>
            <person name="Richter M."/>
            <person name="Glockner F.O."/>
            <person name="Brachmann A."/>
            <person name="Schuler D."/>
        </authorList>
    </citation>
    <scope>NUCLEOTIDE SEQUENCE [LARGE SCALE GENOMIC DNA]</scope>
    <source>
        <strain evidence="1">TM-1</strain>
    </source>
</reference>
<sequence length="57" mass="6283">MHIVFIGGDAGLQLLLRHSLDFLPIGAVFAALAHGCKLFSRIAHDIFFLLHVLPSSW</sequence>
<evidence type="ECO:0000313" key="1">
    <source>
        <dbReference type="EMBL" id="KJU83181.1"/>
    </source>
</evidence>
<dbReference type="EMBL" id="LACI01001998">
    <property type="protein sequence ID" value="KJU83181.1"/>
    <property type="molecule type" value="Genomic_DNA"/>
</dbReference>